<reference evidence="2 3" key="1">
    <citation type="submission" date="2009-02" db="EMBL/GenBank/DDBJ databases">
        <title>Annotation of Streptomyces hygroscopicus strain ATCC 53653.</title>
        <authorList>
            <consortium name="The Broad Institute Genome Sequencing Platform"/>
            <consortium name="Broad Institute Microbial Sequencing Center"/>
            <person name="Fischbach M."/>
            <person name="Godfrey P."/>
            <person name="Ward D."/>
            <person name="Young S."/>
            <person name="Zeng Q."/>
            <person name="Koehrsen M."/>
            <person name="Alvarado L."/>
            <person name="Berlin A.M."/>
            <person name="Bochicchio J."/>
            <person name="Borenstein D."/>
            <person name="Chapman S.B."/>
            <person name="Chen Z."/>
            <person name="Engels R."/>
            <person name="Freedman E."/>
            <person name="Gellesch M."/>
            <person name="Goldberg J."/>
            <person name="Griggs A."/>
            <person name="Gujja S."/>
            <person name="Heilman E.R."/>
            <person name="Heiman D.I."/>
            <person name="Hepburn T.A."/>
            <person name="Howarth C."/>
            <person name="Jen D."/>
            <person name="Larson L."/>
            <person name="Lewis B."/>
            <person name="Mehta T."/>
            <person name="Park D."/>
            <person name="Pearson M."/>
            <person name="Richards J."/>
            <person name="Roberts A."/>
            <person name="Saif S."/>
            <person name="Shea T.D."/>
            <person name="Shenoy N."/>
            <person name="Sisk P."/>
            <person name="Stolte C."/>
            <person name="Sykes S.N."/>
            <person name="Thomson T."/>
            <person name="Walk T."/>
            <person name="White J."/>
            <person name="Yandava C."/>
            <person name="Straight P."/>
            <person name="Clardy J."/>
            <person name="Hung D."/>
            <person name="Kolter R."/>
            <person name="Mekalanos J."/>
            <person name="Walker S."/>
            <person name="Walsh C.T."/>
            <person name="Wieland-Brown L.C."/>
            <person name="Haas B."/>
            <person name="Nusbaum C."/>
            <person name="Birren B."/>
        </authorList>
    </citation>
    <scope>NUCLEOTIDE SEQUENCE [LARGE SCALE GENOMIC DNA]</scope>
    <source>
        <strain evidence="2 3">ATCC 53653</strain>
    </source>
</reference>
<feature type="domain" description="DUF397" evidence="1">
    <location>
        <begin position="26"/>
        <end position="79"/>
    </location>
</feature>
<dbReference type="AlphaFoldDB" id="D9WUA3"/>
<protein>
    <recommendedName>
        <fullName evidence="1">DUF397 domain-containing protein</fullName>
    </recommendedName>
</protein>
<sequence length="105" mass="11489">MERVKSGPFEHLTPHEPQGIRMTQLDWQRASTDEDEGAGAYLEVAAGPDGQIYMRESNDPETVVVTTQAKWDAFLKGVKAGEFDDFAEEAGEDVAESAAEAVTEE</sequence>
<dbReference type="Pfam" id="PF04149">
    <property type="entry name" value="DUF397"/>
    <property type="match status" value="1"/>
</dbReference>
<evidence type="ECO:0000313" key="3">
    <source>
        <dbReference type="Proteomes" id="UP000003963"/>
    </source>
</evidence>
<dbReference type="HOGENOM" id="CLU_2235063_0_0_11"/>
<evidence type="ECO:0000259" key="1">
    <source>
        <dbReference type="Pfam" id="PF04149"/>
    </source>
</evidence>
<evidence type="ECO:0000313" key="2">
    <source>
        <dbReference type="EMBL" id="EFL24338.1"/>
    </source>
</evidence>
<dbReference type="STRING" id="457427.SSOG_04052"/>
<name>D9WUA3_9ACTN</name>
<accession>D9WUA3</accession>
<dbReference type="InterPro" id="IPR007278">
    <property type="entry name" value="DUF397"/>
</dbReference>
<organism evidence="2 3">
    <name type="scientific">Streptomyces himastatinicus ATCC 53653</name>
    <dbReference type="NCBI Taxonomy" id="457427"/>
    <lineage>
        <taxon>Bacteria</taxon>
        <taxon>Bacillati</taxon>
        <taxon>Actinomycetota</taxon>
        <taxon>Actinomycetes</taxon>
        <taxon>Kitasatosporales</taxon>
        <taxon>Streptomycetaceae</taxon>
        <taxon>Streptomyces</taxon>
        <taxon>Streptomyces violaceusniger group</taxon>
    </lineage>
</organism>
<keyword evidence="3" id="KW-1185">Reference proteome</keyword>
<dbReference type="EMBL" id="GG657754">
    <property type="protein sequence ID" value="EFL24338.1"/>
    <property type="molecule type" value="Genomic_DNA"/>
</dbReference>
<gene>
    <name evidence="2" type="ORF">SSOG_04052</name>
</gene>
<proteinExistence type="predicted"/>
<dbReference type="Proteomes" id="UP000003963">
    <property type="component" value="Unassembled WGS sequence"/>
</dbReference>